<gene>
    <name evidence="3" type="primary">Aste57867_527</name>
    <name evidence="2" type="ORF">As57867_000526</name>
    <name evidence="3" type="ORF">ASTE57867_527</name>
</gene>
<dbReference type="EMBL" id="CAADRA010000028">
    <property type="protein sequence ID" value="VFT77752.1"/>
    <property type="molecule type" value="Genomic_DNA"/>
</dbReference>
<evidence type="ECO:0000313" key="2">
    <source>
        <dbReference type="EMBL" id="KAF0720146.1"/>
    </source>
</evidence>
<keyword evidence="1" id="KW-0732">Signal</keyword>
<dbReference type="Gene3D" id="2.90.10.10">
    <property type="entry name" value="Bulb-type lectin domain"/>
    <property type="match status" value="1"/>
</dbReference>
<feature type="chain" id="PRO_5036355337" evidence="1">
    <location>
        <begin position="18"/>
        <end position="317"/>
    </location>
</feature>
<keyword evidence="4" id="KW-1185">Reference proteome</keyword>
<proteinExistence type="predicted"/>
<sequence length="317" mass="34637">MFVASLVLALFAQTVSADATYCRSLCPPGSLFSGLPGQDSLGLNHALVSASGKSRAVMQVAGNFLYESSDTHTSWASGARGGVRATLQANGELVVAKADGTTAWSSHTASHGHGPYCLTIREHLIWGNGLKIVGSDCDWIWWSGSRPKSTESEAIEASTRNGLINDIFERIASVEDVHTIQDIFERIARTSNPVVVQDIFERIARVQTTSFLNDIFERIARAGMTSEVQTVFEQMAKHPVGAAHGADNIQVNDIFERIANVEEINDIFERIASVEGVQDIFERIAVAKATFEFQDLFDRIASVNATFLVQDIFERIA</sequence>
<dbReference type="EMBL" id="VJMH01000028">
    <property type="protein sequence ID" value="KAF0720146.1"/>
    <property type="molecule type" value="Genomic_DNA"/>
</dbReference>
<dbReference type="SUPFAM" id="SSF51110">
    <property type="entry name" value="alpha-D-mannose-specific plant lectins"/>
    <property type="match status" value="1"/>
</dbReference>
<evidence type="ECO:0000256" key="1">
    <source>
        <dbReference type="SAM" id="SignalP"/>
    </source>
</evidence>
<evidence type="ECO:0000313" key="3">
    <source>
        <dbReference type="EMBL" id="VFT77752.1"/>
    </source>
</evidence>
<dbReference type="InterPro" id="IPR036426">
    <property type="entry name" value="Bulb-type_lectin_dom_sf"/>
</dbReference>
<dbReference type="Proteomes" id="UP000332933">
    <property type="component" value="Unassembled WGS sequence"/>
</dbReference>
<evidence type="ECO:0000313" key="4">
    <source>
        <dbReference type="Proteomes" id="UP000332933"/>
    </source>
</evidence>
<name>A0A485K314_9STRA</name>
<protein>
    <submittedName>
        <fullName evidence="3">Aste57867_527 protein</fullName>
    </submittedName>
</protein>
<feature type="signal peptide" evidence="1">
    <location>
        <begin position="1"/>
        <end position="17"/>
    </location>
</feature>
<reference evidence="2" key="2">
    <citation type="submission" date="2019-06" db="EMBL/GenBank/DDBJ databases">
        <title>Genomics analysis of Aphanomyces spp. identifies a new class of oomycete effector associated with host adaptation.</title>
        <authorList>
            <person name="Gaulin E."/>
        </authorList>
    </citation>
    <scope>NUCLEOTIDE SEQUENCE</scope>
    <source>
        <strain evidence="2">CBS 578.67</strain>
    </source>
</reference>
<dbReference type="OrthoDB" id="1884773at2759"/>
<reference evidence="3 4" key="1">
    <citation type="submission" date="2019-03" db="EMBL/GenBank/DDBJ databases">
        <authorList>
            <person name="Gaulin E."/>
            <person name="Dumas B."/>
        </authorList>
    </citation>
    <scope>NUCLEOTIDE SEQUENCE [LARGE SCALE GENOMIC DNA]</scope>
    <source>
        <strain evidence="3">CBS 568.67</strain>
    </source>
</reference>
<organism evidence="3 4">
    <name type="scientific">Aphanomyces stellatus</name>
    <dbReference type="NCBI Taxonomy" id="120398"/>
    <lineage>
        <taxon>Eukaryota</taxon>
        <taxon>Sar</taxon>
        <taxon>Stramenopiles</taxon>
        <taxon>Oomycota</taxon>
        <taxon>Saprolegniomycetes</taxon>
        <taxon>Saprolegniales</taxon>
        <taxon>Verrucalvaceae</taxon>
        <taxon>Aphanomyces</taxon>
    </lineage>
</organism>
<accession>A0A485K314</accession>
<dbReference type="AlphaFoldDB" id="A0A485K314"/>